<dbReference type="InterPro" id="IPR011990">
    <property type="entry name" value="TPR-like_helical_dom_sf"/>
</dbReference>
<gene>
    <name evidence="8" type="ORF">HMPREF9450_00673</name>
</gene>
<feature type="domain" description="SusD-like N-terminal" evidence="7">
    <location>
        <begin position="115"/>
        <end position="220"/>
    </location>
</feature>
<keyword evidence="4" id="KW-0472">Membrane</keyword>
<dbReference type="InterPro" id="IPR033985">
    <property type="entry name" value="SusD-like_N"/>
</dbReference>
<dbReference type="OrthoDB" id="1100079at2"/>
<feature type="domain" description="RagB/SusD" evidence="6">
    <location>
        <begin position="335"/>
        <end position="531"/>
    </location>
</feature>
<organism evidence="8 9">
    <name type="scientific">Alistipes indistinctus YIT 12060</name>
    <dbReference type="NCBI Taxonomy" id="742725"/>
    <lineage>
        <taxon>Bacteria</taxon>
        <taxon>Pseudomonadati</taxon>
        <taxon>Bacteroidota</taxon>
        <taxon>Bacteroidia</taxon>
        <taxon>Bacteroidales</taxon>
        <taxon>Rikenellaceae</taxon>
        <taxon>Alistipes</taxon>
    </lineage>
</organism>
<comment type="similarity">
    <text evidence="2">Belongs to the SusD family.</text>
</comment>
<dbReference type="Gene3D" id="1.25.40.390">
    <property type="match status" value="1"/>
</dbReference>
<protein>
    <recommendedName>
        <fullName evidence="10">RagB/SusD domain-containing protein</fullName>
    </recommendedName>
</protein>
<dbReference type="eggNOG" id="ENOG503310S">
    <property type="taxonomic scope" value="Bacteria"/>
</dbReference>
<evidence type="ECO:0000256" key="4">
    <source>
        <dbReference type="ARBA" id="ARBA00023136"/>
    </source>
</evidence>
<reference evidence="8 9" key="1">
    <citation type="submission" date="2011-08" db="EMBL/GenBank/DDBJ databases">
        <title>The Genome Sequence of Alistipes indistinctus YIT 12060.</title>
        <authorList>
            <consortium name="The Broad Institute Genome Sequencing Platform"/>
            <person name="Earl A."/>
            <person name="Ward D."/>
            <person name="Feldgarden M."/>
            <person name="Gevers D."/>
            <person name="Morotomi M."/>
            <person name="Young S.K."/>
            <person name="Zeng Q."/>
            <person name="Gargeya S."/>
            <person name="Fitzgerald M."/>
            <person name="Haas B."/>
            <person name="Abouelleil A."/>
            <person name="Alvarado L."/>
            <person name="Arachchi H.M."/>
            <person name="Berlin A."/>
            <person name="Brown A."/>
            <person name="Chapman S.B."/>
            <person name="Chen Z."/>
            <person name="Dunbar C."/>
            <person name="Freedman E."/>
            <person name="Gearin G."/>
            <person name="Gellesch M."/>
            <person name="Goldberg J."/>
            <person name="Griggs A."/>
            <person name="Gujja S."/>
            <person name="Heiman D."/>
            <person name="Howarth C."/>
            <person name="Larson L."/>
            <person name="Lui A."/>
            <person name="MacDonald P.J.P."/>
            <person name="Montmayeur A."/>
            <person name="Murphy C."/>
            <person name="Neiman D."/>
            <person name="Pearson M."/>
            <person name="Priest M."/>
            <person name="Roberts A."/>
            <person name="Saif S."/>
            <person name="Shea T."/>
            <person name="Shenoy N."/>
            <person name="Sisk P."/>
            <person name="Stolte C."/>
            <person name="Sykes S."/>
            <person name="Wortman J."/>
            <person name="Nusbaum C."/>
            <person name="Birren B."/>
        </authorList>
    </citation>
    <scope>NUCLEOTIDE SEQUENCE [LARGE SCALE GENOMIC DNA]</scope>
    <source>
        <strain evidence="8 9">YIT 12060</strain>
    </source>
</reference>
<keyword evidence="9" id="KW-1185">Reference proteome</keyword>
<dbReference type="PATRIC" id="fig|742725.3.peg.729"/>
<dbReference type="Proteomes" id="UP000006008">
    <property type="component" value="Unassembled WGS sequence"/>
</dbReference>
<dbReference type="AlphaFoldDB" id="G5H6W3"/>
<evidence type="ECO:0000256" key="1">
    <source>
        <dbReference type="ARBA" id="ARBA00004442"/>
    </source>
</evidence>
<evidence type="ECO:0000313" key="9">
    <source>
        <dbReference type="Proteomes" id="UP000006008"/>
    </source>
</evidence>
<dbReference type="STRING" id="742725.HMPREF9450_00673"/>
<keyword evidence="3" id="KW-0732">Signal</keyword>
<dbReference type="GO" id="GO:0009279">
    <property type="term" value="C:cell outer membrane"/>
    <property type="evidence" value="ECO:0007669"/>
    <property type="project" value="UniProtKB-SubCell"/>
</dbReference>
<comment type="caution">
    <text evidence="8">The sequence shown here is derived from an EMBL/GenBank/DDBJ whole genome shotgun (WGS) entry which is preliminary data.</text>
</comment>
<dbReference type="PROSITE" id="PS51257">
    <property type="entry name" value="PROKAR_LIPOPROTEIN"/>
    <property type="match status" value="1"/>
</dbReference>
<evidence type="ECO:0000256" key="3">
    <source>
        <dbReference type="ARBA" id="ARBA00022729"/>
    </source>
</evidence>
<dbReference type="EMBL" id="ADLD01000008">
    <property type="protein sequence ID" value="EHB92960.1"/>
    <property type="molecule type" value="Genomic_DNA"/>
</dbReference>
<keyword evidence="5" id="KW-0998">Cell outer membrane</keyword>
<evidence type="ECO:0000313" key="8">
    <source>
        <dbReference type="EMBL" id="EHB92960.1"/>
    </source>
</evidence>
<dbReference type="RefSeq" id="WP_009133479.1">
    <property type="nucleotide sequence ID" value="NZ_CP102250.1"/>
</dbReference>
<evidence type="ECO:0000259" key="6">
    <source>
        <dbReference type="Pfam" id="PF07980"/>
    </source>
</evidence>
<dbReference type="HOGENOM" id="CLU_015553_3_2_10"/>
<comment type="subcellular location">
    <subcellularLocation>
        <location evidence="1">Cell outer membrane</location>
    </subcellularLocation>
</comment>
<evidence type="ECO:0000259" key="7">
    <source>
        <dbReference type="Pfam" id="PF14322"/>
    </source>
</evidence>
<proteinExistence type="inferred from homology"/>
<evidence type="ECO:0000256" key="2">
    <source>
        <dbReference type="ARBA" id="ARBA00006275"/>
    </source>
</evidence>
<accession>G5H6W3</accession>
<dbReference type="Pfam" id="PF07980">
    <property type="entry name" value="SusD_RagB"/>
    <property type="match status" value="1"/>
</dbReference>
<sequence length="531" mass="58808">MKKYLIALSLVGLVTTSCYEKLNITPPNAITNEQVLELLKNGNDETVTTIMGALADGLNAEFKHTGSLNGWSNEYYTYAQALDVNRSFAGNDMVLSAQPPTGDDLAMYNFTGLRTSDNVTNEPFWIRGYDLVQAANKVFNLLTDELVAANGNVKLKEYQGRAYLTRAYGYLFLMENYGTDELGVPIYTRYTLAQEVQARASAAATFDSIILWTKKAVSLFEAAGIGYTQNVNGDLNLGVANYVLARAALWKQDWATAITACDKLIANYSLMNEQQYVARNEPGESGEKYVYYAESRGFTNLKANPECIMGWDNANKGRESANYWLNFMANGKQARIDNRLYEKIADQDYRKANFQKAAFGKFIAPSTNGFATDGSEYDIGSYINLKFAANVGIGGKIGNTTVSQPGIIDYSLFRVSEAYLMKAEAQAQSGQGDPKATLNILISARTNGALDCDSYPSMSGMSALDMVKLQTRIEMWGEHSLEFYNNRRWKVNVDRSGSTVHHTAGQIPYAQLVLQIPQQEINTNNLIVQNP</sequence>
<dbReference type="Pfam" id="PF14322">
    <property type="entry name" value="SusD-like_3"/>
    <property type="match status" value="1"/>
</dbReference>
<dbReference type="GeneID" id="92816316"/>
<name>G5H6W3_9BACT</name>
<evidence type="ECO:0008006" key="10">
    <source>
        <dbReference type="Google" id="ProtNLM"/>
    </source>
</evidence>
<dbReference type="SUPFAM" id="SSF48452">
    <property type="entry name" value="TPR-like"/>
    <property type="match status" value="1"/>
</dbReference>
<evidence type="ECO:0000256" key="5">
    <source>
        <dbReference type="ARBA" id="ARBA00023237"/>
    </source>
</evidence>
<dbReference type="InterPro" id="IPR012944">
    <property type="entry name" value="SusD_RagB_dom"/>
</dbReference>